<feature type="domain" description="PX" evidence="13">
    <location>
        <begin position="202"/>
        <end position="319"/>
    </location>
</feature>
<name>A0A168KNN8_ABSGL</name>
<evidence type="ECO:0000256" key="11">
    <source>
        <dbReference type="SAM" id="Coils"/>
    </source>
</evidence>
<evidence type="ECO:0000259" key="13">
    <source>
        <dbReference type="PROSITE" id="PS50195"/>
    </source>
</evidence>
<gene>
    <name evidence="14" type="primary">ABSGL_00365.1 scaffold 492</name>
</gene>
<evidence type="ECO:0000256" key="1">
    <source>
        <dbReference type="ARBA" id="ARBA00004287"/>
    </source>
</evidence>
<dbReference type="InterPro" id="IPR027267">
    <property type="entry name" value="AH/BAR_dom_sf"/>
</dbReference>
<feature type="compositionally biased region" description="Low complexity" evidence="12">
    <location>
        <begin position="58"/>
        <end position="70"/>
    </location>
</feature>
<keyword evidence="11" id="KW-0175">Coiled coil</keyword>
<feature type="region of interest" description="Disordered" evidence="12">
    <location>
        <begin position="1"/>
        <end position="196"/>
    </location>
</feature>
<keyword evidence="9" id="KW-0333">Golgi apparatus</keyword>
<sequence length="589" mass="65856">MNNSVSFAYDDVLGDNPFSDVVSPNAAGLSNSISTPHLTPSPPVEDLEPAHTSSIGATDTTTTTTTTSTDYAAIPSDEKDNKSIEDGLDNSNDKGEVTTIRNDTNNAPTTNDTEKITTTGSAPEPQSPSLQSQPPSPQSDGSSLAATAEDNDQLAKTADSLTLEDDRSTSGDFGRSQSPQPLHDEDNQSGPSLRLPKSGAIPYFEVSVEDPQKVGDAINAHIVYKVKTKTDSPAFRTSEFVVARRYRDFLWLYNQLTNGNPGVIVPPVPEKHALGRFQDEFVESRRIALERCLRKTVSHPMLYGDPDLKVFLESESFNVEKRQKRAEPEAPRLGFMRSFGETISSAATNPFAKFTENDDWFSSKKSELDALETQLKTLLKSVEGVVKQRKELGGALADFGESMFPLASAELNRNLSTHLTVLGDIQKQLKELHEEQAQYDVLTLEHTIDEYIRIIGSIRLSFNARIRTYQTYQQVESELQKKVAIHEKLKGQQKIKSERLTAAQLEIVEMQDKVEELERDYQDISRLIKNELDRFDQEKVMDFKKSVEAFLCSMIEHQKKVIALWETYFEQTEGLDDENDEMDDQVEVV</sequence>
<dbReference type="SUPFAM" id="SSF64268">
    <property type="entry name" value="PX domain"/>
    <property type="match status" value="1"/>
</dbReference>
<evidence type="ECO:0000313" key="14">
    <source>
        <dbReference type="EMBL" id="SAL95066.1"/>
    </source>
</evidence>
<keyword evidence="10" id="KW-0472">Membrane</keyword>
<comment type="similarity">
    <text evidence="4">Belongs to the sorting nexin family.</text>
</comment>
<dbReference type="OMA" id="LWETFLM"/>
<dbReference type="AlphaFoldDB" id="A0A168KNN8"/>
<dbReference type="Gene3D" id="3.30.1520.10">
    <property type="entry name" value="Phox-like domain"/>
    <property type="match status" value="1"/>
</dbReference>
<proteinExistence type="inferred from homology"/>
<dbReference type="InterPro" id="IPR015404">
    <property type="entry name" value="Vps5_C"/>
</dbReference>
<feature type="compositionally biased region" description="Polar residues" evidence="12">
    <location>
        <begin position="28"/>
        <end position="38"/>
    </location>
</feature>
<dbReference type="Proteomes" id="UP000078561">
    <property type="component" value="Unassembled WGS sequence"/>
</dbReference>
<dbReference type="GO" id="GO:0005768">
    <property type="term" value="C:endosome"/>
    <property type="evidence" value="ECO:0007669"/>
    <property type="project" value="TreeGrafter"/>
</dbReference>
<dbReference type="InterPro" id="IPR037868">
    <property type="entry name" value="PX_Vps5"/>
</dbReference>
<evidence type="ECO:0000313" key="15">
    <source>
        <dbReference type="Proteomes" id="UP000078561"/>
    </source>
</evidence>
<evidence type="ECO:0000256" key="10">
    <source>
        <dbReference type="ARBA" id="ARBA00023136"/>
    </source>
</evidence>
<dbReference type="InParanoid" id="A0A168KNN8"/>
<evidence type="ECO:0000256" key="8">
    <source>
        <dbReference type="ARBA" id="ARBA00022927"/>
    </source>
</evidence>
<dbReference type="GO" id="GO:0045053">
    <property type="term" value="P:protein retention in Golgi apparatus"/>
    <property type="evidence" value="ECO:0007669"/>
    <property type="project" value="TreeGrafter"/>
</dbReference>
<dbReference type="SUPFAM" id="SSF103657">
    <property type="entry name" value="BAR/IMD domain-like"/>
    <property type="match status" value="1"/>
</dbReference>
<dbReference type="GO" id="GO:0030904">
    <property type="term" value="C:retromer complex"/>
    <property type="evidence" value="ECO:0007669"/>
    <property type="project" value="UniProtKB-ARBA"/>
</dbReference>
<dbReference type="FunCoup" id="A0A168KNN8">
    <property type="interactions" value="792"/>
</dbReference>
<dbReference type="OrthoDB" id="271164at2759"/>
<evidence type="ECO:0000256" key="4">
    <source>
        <dbReference type="ARBA" id="ARBA00010883"/>
    </source>
</evidence>
<evidence type="ECO:0000256" key="2">
    <source>
        <dbReference type="ARBA" id="ARBA00004496"/>
    </source>
</evidence>
<organism evidence="14">
    <name type="scientific">Absidia glauca</name>
    <name type="common">Pin mould</name>
    <dbReference type="NCBI Taxonomy" id="4829"/>
    <lineage>
        <taxon>Eukaryota</taxon>
        <taxon>Fungi</taxon>
        <taxon>Fungi incertae sedis</taxon>
        <taxon>Mucoromycota</taxon>
        <taxon>Mucoromycotina</taxon>
        <taxon>Mucoromycetes</taxon>
        <taxon>Mucorales</taxon>
        <taxon>Cunninghamellaceae</taxon>
        <taxon>Absidia</taxon>
    </lineage>
</organism>
<evidence type="ECO:0000256" key="7">
    <source>
        <dbReference type="ARBA" id="ARBA00022553"/>
    </source>
</evidence>
<dbReference type="PANTHER" id="PTHR10555">
    <property type="entry name" value="SORTING NEXIN"/>
    <property type="match status" value="1"/>
</dbReference>
<feature type="compositionally biased region" description="Low complexity" evidence="12">
    <location>
        <begin position="121"/>
        <end position="143"/>
    </location>
</feature>
<dbReference type="FunFam" id="3.30.1520.10:FF:000013">
    <property type="entry name" value="Putative Sorting nexin 3"/>
    <property type="match status" value="1"/>
</dbReference>
<dbReference type="PROSITE" id="PS50195">
    <property type="entry name" value="PX"/>
    <property type="match status" value="1"/>
</dbReference>
<keyword evidence="15" id="KW-1185">Reference proteome</keyword>
<dbReference type="GO" id="GO:0042147">
    <property type="term" value="P:retrograde transport, endosome to Golgi"/>
    <property type="evidence" value="ECO:0007669"/>
    <property type="project" value="TreeGrafter"/>
</dbReference>
<dbReference type="GO" id="GO:0035091">
    <property type="term" value="F:phosphatidylinositol binding"/>
    <property type="evidence" value="ECO:0007669"/>
    <property type="project" value="InterPro"/>
</dbReference>
<feature type="coiled-coil region" evidence="11">
    <location>
        <begin position="500"/>
        <end position="534"/>
    </location>
</feature>
<dbReference type="SMART" id="SM00312">
    <property type="entry name" value="PX"/>
    <property type="match status" value="1"/>
</dbReference>
<dbReference type="GO" id="GO:0005794">
    <property type="term" value="C:Golgi apparatus"/>
    <property type="evidence" value="ECO:0007669"/>
    <property type="project" value="UniProtKB-SubCell"/>
</dbReference>
<feature type="compositionally biased region" description="Basic and acidic residues" evidence="12">
    <location>
        <begin position="76"/>
        <end position="96"/>
    </location>
</feature>
<comment type="subcellular location">
    <subcellularLocation>
        <location evidence="2">Cytoplasm</location>
    </subcellularLocation>
    <subcellularLocation>
        <location evidence="3">Golgi apparatus</location>
    </subcellularLocation>
    <subcellularLocation>
        <location evidence="1">Membrane</location>
        <topology evidence="1">Peripheral membrane protein</topology>
        <orientation evidence="1">Cytoplasmic side</orientation>
    </subcellularLocation>
</comment>
<dbReference type="GO" id="GO:0015031">
    <property type="term" value="P:protein transport"/>
    <property type="evidence" value="ECO:0007669"/>
    <property type="project" value="UniProtKB-KW"/>
</dbReference>
<dbReference type="Gene3D" id="1.20.1270.60">
    <property type="entry name" value="Arfaptin homology (AH) domain/BAR domain"/>
    <property type="match status" value="1"/>
</dbReference>
<feature type="compositionally biased region" description="Low complexity" evidence="12">
    <location>
        <begin position="102"/>
        <end position="111"/>
    </location>
</feature>
<dbReference type="PANTHER" id="PTHR10555:SF170">
    <property type="entry name" value="FI18122P1"/>
    <property type="match status" value="1"/>
</dbReference>
<keyword evidence="8" id="KW-0653">Protein transport</keyword>
<keyword evidence="7" id="KW-0597">Phosphoprotein</keyword>
<evidence type="ECO:0000256" key="5">
    <source>
        <dbReference type="ARBA" id="ARBA00022448"/>
    </source>
</evidence>
<evidence type="ECO:0000256" key="3">
    <source>
        <dbReference type="ARBA" id="ARBA00004555"/>
    </source>
</evidence>
<dbReference type="GO" id="GO:0005829">
    <property type="term" value="C:cytosol"/>
    <property type="evidence" value="ECO:0007669"/>
    <property type="project" value="GOC"/>
</dbReference>
<dbReference type="InterPro" id="IPR036871">
    <property type="entry name" value="PX_dom_sf"/>
</dbReference>
<accession>A0A168KNN8</accession>
<protein>
    <recommendedName>
        <fullName evidence="13">PX domain-containing protein</fullName>
    </recommendedName>
</protein>
<evidence type="ECO:0000256" key="9">
    <source>
        <dbReference type="ARBA" id="ARBA00023034"/>
    </source>
</evidence>
<dbReference type="FunFam" id="1.20.1270.60:FF:000022">
    <property type="entry name" value="Sorting nexin 3 protein"/>
    <property type="match status" value="1"/>
</dbReference>
<dbReference type="InterPro" id="IPR001683">
    <property type="entry name" value="PX_dom"/>
</dbReference>
<dbReference type="CDD" id="cd06861">
    <property type="entry name" value="PX_Vps5p"/>
    <property type="match status" value="1"/>
</dbReference>
<reference evidence="14" key="1">
    <citation type="submission" date="2016-04" db="EMBL/GenBank/DDBJ databases">
        <authorList>
            <person name="Evans L.H."/>
            <person name="Alamgir A."/>
            <person name="Owens N."/>
            <person name="Weber N.D."/>
            <person name="Virtaneva K."/>
            <person name="Barbian K."/>
            <person name="Babar A."/>
            <person name="Rosenke K."/>
        </authorList>
    </citation>
    <scope>NUCLEOTIDE SEQUENCE [LARGE SCALE GENOMIC DNA]</scope>
    <source>
        <strain evidence="14">CBS 101.48</strain>
    </source>
</reference>
<dbReference type="Pfam" id="PF09325">
    <property type="entry name" value="Vps5"/>
    <property type="match status" value="1"/>
</dbReference>
<keyword evidence="6" id="KW-0963">Cytoplasm</keyword>
<dbReference type="EMBL" id="LT550136">
    <property type="protein sequence ID" value="SAL95066.1"/>
    <property type="molecule type" value="Genomic_DNA"/>
</dbReference>
<keyword evidence="5" id="KW-0813">Transport</keyword>
<dbReference type="Pfam" id="PF00787">
    <property type="entry name" value="PX"/>
    <property type="match status" value="1"/>
</dbReference>
<dbReference type="STRING" id="4829.A0A168KNN8"/>
<evidence type="ECO:0000256" key="6">
    <source>
        <dbReference type="ARBA" id="ARBA00022490"/>
    </source>
</evidence>
<evidence type="ECO:0000256" key="12">
    <source>
        <dbReference type="SAM" id="MobiDB-lite"/>
    </source>
</evidence>